<protein>
    <submittedName>
        <fullName evidence="10">Alkylated DNA repair protein alkB homolog 6</fullName>
    </submittedName>
</protein>
<dbReference type="AlphaFoldDB" id="D3PI67"/>
<dbReference type="SUPFAM" id="SSF51197">
    <property type="entry name" value="Clavaminate synthase-like"/>
    <property type="match status" value="1"/>
</dbReference>
<evidence type="ECO:0000256" key="2">
    <source>
        <dbReference type="ARBA" id="ARBA00004123"/>
    </source>
</evidence>
<dbReference type="Gene3D" id="2.60.120.590">
    <property type="entry name" value="Alpha-ketoglutarate-dependent dioxygenase AlkB-like"/>
    <property type="match status" value="1"/>
</dbReference>
<accession>D3PI67</accession>
<evidence type="ECO:0000256" key="5">
    <source>
        <dbReference type="ARBA" id="ARBA00022964"/>
    </source>
</evidence>
<dbReference type="Pfam" id="PF13532">
    <property type="entry name" value="2OG-FeII_Oxy_2"/>
    <property type="match status" value="1"/>
</dbReference>
<keyword evidence="5" id="KW-0223">Dioxygenase</keyword>
<dbReference type="InterPro" id="IPR027450">
    <property type="entry name" value="AlkB-like"/>
</dbReference>
<dbReference type="GO" id="GO:0051213">
    <property type="term" value="F:dioxygenase activity"/>
    <property type="evidence" value="ECO:0007669"/>
    <property type="project" value="UniProtKB-KW"/>
</dbReference>
<evidence type="ECO:0000259" key="9">
    <source>
        <dbReference type="PROSITE" id="PS51471"/>
    </source>
</evidence>
<dbReference type="PANTHER" id="PTHR46030">
    <property type="entry name" value="ALPHA-KETOGLUTARATE-DEPENDENT DIOXYGENASE ALKB HOMOLOG 6"/>
    <property type="match status" value="1"/>
</dbReference>
<evidence type="ECO:0000256" key="7">
    <source>
        <dbReference type="ARBA" id="ARBA00023004"/>
    </source>
</evidence>
<feature type="domain" description="Fe2OG dioxygenase" evidence="9">
    <location>
        <begin position="99"/>
        <end position="221"/>
    </location>
</feature>
<keyword evidence="4" id="KW-0479">Metal-binding</keyword>
<keyword evidence="8" id="KW-0539">Nucleus</keyword>
<organism evidence="10">
    <name type="scientific">Lepeophtheirus salmonis</name>
    <name type="common">Salmon louse</name>
    <name type="synonym">Caligus salmonis</name>
    <dbReference type="NCBI Taxonomy" id="72036"/>
    <lineage>
        <taxon>Eukaryota</taxon>
        <taxon>Metazoa</taxon>
        <taxon>Ecdysozoa</taxon>
        <taxon>Arthropoda</taxon>
        <taxon>Crustacea</taxon>
        <taxon>Multicrustacea</taxon>
        <taxon>Hexanauplia</taxon>
        <taxon>Copepoda</taxon>
        <taxon>Siphonostomatoida</taxon>
        <taxon>Caligidae</taxon>
        <taxon>Lepeophtheirus</taxon>
    </lineage>
</organism>
<evidence type="ECO:0000256" key="1">
    <source>
        <dbReference type="ARBA" id="ARBA00001954"/>
    </source>
</evidence>
<dbReference type="PANTHER" id="PTHR46030:SF1">
    <property type="entry name" value="ALPHA-KETOGLUTARATE-DEPENDENT DIOXYGENASE ALKB HOMOLOG 6"/>
    <property type="match status" value="1"/>
</dbReference>
<dbReference type="OrthoDB" id="412814at2759"/>
<sequence length="233" mass="27142">MEILINENMLDICDYKVPNAPKNLYYIPEFITPSVEKYLLNQIYRTPKVKWTQLMNRRLQNWGGVPQKKGMIPEDVPDWLSDVVRQVNLIPKVFESTKSANHVLLNEYLPGVGIMPHLDGDMYYPTITTVSLGSSTILDYYTPIEKDADADINNRRLCSVFLEPRSLLIVKDDMYHKYLHGIEDRSEDILHEKVLNIPKDRMNEEVIARDTRISLTIRHVPKTLKNSIFKIKK</sequence>
<evidence type="ECO:0000256" key="6">
    <source>
        <dbReference type="ARBA" id="ARBA00023002"/>
    </source>
</evidence>
<keyword evidence="7" id="KW-0408">Iron</keyword>
<evidence type="ECO:0000256" key="4">
    <source>
        <dbReference type="ARBA" id="ARBA00022723"/>
    </source>
</evidence>
<proteinExistence type="evidence at transcript level"/>
<dbReference type="InterPro" id="IPR037151">
    <property type="entry name" value="AlkB-like_sf"/>
</dbReference>
<dbReference type="GO" id="GO:0046872">
    <property type="term" value="F:metal ion binding"/>
    <property type="evidence" value="ECO:0007669"/>
    <property type="project" value="UniProtKB-KW"/>
</dbReference>
<comment type="cofactor">
    <cofactor evidence="1">
        <name>Fe(2+)</name>
        <dbReference type="ChEBI" id="CHEBI:29033"/>
    </cofactor>
</comment>
<evidence type="ECO:0000256" key="3">
    <source>
        <dbReference type="ARBA" id="ARBA00007879"/>
    </source>
</evidence>
<dbReference type="InterPro" id="IPR005123">
    <property type="entry name" value="Oxoglu/Fe-dep_dioxygenase_dom"/>
</dbReference>
<dbReference type="EMBL" id="BT121323">
    <property type="protein sequence ID" value="ADD38253.1"/>
    <property type="molecule type" value="mRNA"/>
</dbReference>
<evidence type="ECO:0000313" key="10">
    <source>
        <dbReference type="EMBL" id="ADD38253.1"/>
    </source>
</evidence>
<gene>
    <name evidence="10" type="primary">ALKB6</name>
</gene>
<name>D3PI67_LEPSM</name>
<dbReference type="PROSITE" id="PS51471">
    <property type="entry name" value="FE2OG_OXY"/>
    <property type="match status" value="1"/>
</dbReference>
<keyword evidence="6" id="KW-0560">Oxidoreductase</keyword>
<evidence type="ECO:0000256" key="8">
    <source>
        <dbReference type="ARBA" id="ARBA00023242"/>
    </source>
</evidence>
<dbReference type="InterPro" id="IPR032862">
    <property type="entry name" value="ALKBH6"/>
</dbReference>
<dbReference type="GO" id="GO:0005634">
    <property type="term" value="C:nucleus"/>
    <property type="evidence" value="ECO:0007669"/>
    <property type="project" value="UniProtKB-SubCell"/>
</dbReference>
<reference evidence="10" key="1">
    <citation type="submission" date="2010-03" db="EMBL/GenBank/DDBJ databases">
        <title>Atlantic Lepeophtheirus salmonis ESTs and full-length cDNAs.</title>
        <authorList>
            <person name="Yasuike M."/>
            <person name="von Schalburg K."/>
            <person name="Cooper G."/>
            <person name="Leong J."/>
            <person name="Nilsen F."/>
            <person name="Jones S.R.M."/>
            <person name="Koop B.F."/>
        </authorList>
    </citation>
    <scope>NUCLEOTIDE SEQUENCE</scope>
    <source>
        <strain evidence="10">Atlantic form</strain>
        <tissue evidence="10">Mixed tissue</tissue>
    </source>
</reference>
<comment type="subcellular location">
    <subcellularLocation>
        <location evidence="2">Nucleus</location>
    </subcellularLocation>
</comment>
<comment type="similarity">
    <text evidence="3">Belongs to the alkB family.</text>
</comment>